<organism evidence="2 3">
    <name type="scientific">Globodera rostochiensis</name>
    <name type="common">Golden nematode worm</name>
    <name type="synonym">Heterodera rostochiensis</name>
    <dbReference type="NCBI Taxonomy" id="31243"/>
    <lineage>
        <taxon>Eukaryota</taxon>
        <taxon>Metazoa</taxon>
        <taxon>Ecdysozoa</taxon>
        <taxon>Nematoda</taxon>
        <taxon>Chromadorea</taxon>
        <taxon>Rhabditida</taxon>
        <taxon>Tylenchina</taxon>
        <taxon>Tylenchomorpha</taxon>
        <taxon>Tylenchoidea</taxon>
        <taxon>Heteroderidae</taxon>
        <taxon>Heteroderinae</taxon>
        <taxon>Globodera</taxon>
    </lineage>
</organism>
<reference evidence="3" key="1">
    <citation type="submission" date="2022-11" db="UniProtKB">
        <authorList>
            <consortium name="WormBaseParasite"/>
        </authorList>
    </citation>
    <scope>IDENTIFICATION</scope>
</reference>
<evidence type="ECO:0000313" key="2">
    <source>
        <dbReference type="Proteomes" id="UP000887572"/>
    </source>
</evidence>
<evidence type="ECO:0000256" key="1">
    <source>
        <dbReference type="SAM" id="MobiDB-lite"/>
    </source>
</evidence>
<dbReference type="WBParaSite" id="Gr19_v10_g4915.t1">
    <property type="protein sequence ID" value="Gr19_v10_g4915.t1"/>
    <property type="gene ID" value="Gr19_v10_g4915"/>
</dbReference>
<proteinExistence type="predicted"/>
<protein>
    <submittedName>
        <fullName evidence="3">Uncharacterized protein</fullName>
    </submittedName>
</protein>
<dbReference type="Proteomes" id="UP000887572">
    <property type="component" value="Unplaced"/>
</dbReference>
<keyword evidence="2" id="KW-1185">Reference proteome</keyword>
<sequence length="720" mass="81895">MLFISAAINAMSSVDVMSNLLSEEAQINSGVLPPGSYQLLFWDKFVNRFYGNLETAELFTIDAIGNLKFKKGAFRMNDKKAISERFFQNRLQYVYTEENGEFTFNRSKMNENRPAHVYLLPLDNDGNLLMSEPGSDIAEQTDQMFSSGCLALPTVIRYHSLDRRNKIVLEMFERWLFGKSKLLSQSDCFFVEAYIRQMYKHLNGMIMNRREQHTTDQSEVIEEDFKLYSELGSMLSRALHSRQLADRVLMVGDIVGDIRMLCASIATLRAVQQHKSFDELGHWAKLCQNLDNLWHVAVSRAIDRWLTEAKGADQQLQMGDDNALSAVAEELSHQMQTIAQILEDGPAEHHQPEPFSLEEQLNQVPMLGPLGRKLETARQTNAKWTERVTAVSGMLQHLGILCKAKSAIAKECTAQSRWTREIEGWHSFCVHLKVARNFWVLRAVGRWLYGSKELRSDEQYLLEMQLENLVEKMEPDSPDGAMSLADFALLSRIGMELVKARKRLAARAMTVPGLWDQLTNICTVIEGFMARSRRPLATCWVEFCGKLEELNVIVVMNALERWRAGTPCKSDPRVIIEASKKALRTVRRVAAAAADRRGTPPMSGAESALLAELGAYFAEEFEMKKAATGPEGNGTTKVPSIISMEGMDKMLSEQCNRWAAFRRNIPPESRKMFVSWSKICKAIDLKEINNSEKMRDKIDEQMAEGQREVKDKRKEDEMAK</sequence>
<feature type="region of interest" description="Disordered" evidence="1">
    <location>
        <begin position="695"/>
        <end position="720"/>
    </location>
</feature>
<accession>A0A914HYB3</accession>
<dbReference type="AlphaFoldDB" id="A0A914HYB3"/>
<name>A0A914HYB3_GLORO</name>
<evidence type="ECO:0000313" key="3">
    <source>
        <dbReference type="WBParaSite" id="Gr19_v10_g4915.t1"/>
    </source>
</evidence>